<keyword evidence="1 5" id="KW-0732">Signal</keyword>
<evidence type="ECO:0000313" key="7">
    <source>
        <dbReference type="Ensembl" id="ENSORLP00000030529.1"/>
    </source>
</evidence>
<protein>
    <submittedName>
        <fullName evidence="7">Transmembrane protein 130</fullName>
    </submittedName>
</protein>
<keyword evidence="8" id="KW-1185">Reference proteome</keyword>
<dbReference type="PANTHER" id="PTHR11861">
    <property type="entry name" value="MELANOCYTE PROTEIN PMEL 17-RELATED"/>
    <property type="match status" value="1"/>
</dbReference>
<gene>
    <name evidence="7" type="primary">tmem130</name>
</gene>
<feature type="chain" id="PRO_5017300211" evidence="5">
    <location>
        <begin position="22"/>
        <end position="311"/>
    </location>
</feature>
<feature type="signal peptide" evidence="5">
    <location>
        <begin position="1"/>
        <end position="21"/>
    </location>
</feature>
<reference evidence="7" key="2">
    <citation type="submission" date="2025-08" db="UniProtKB">
        <authorList>
            <consortium name="Ensembl"/>
        </authorList>
    </citation>
    <scope>IDENTIFICATION</scope>
    <source>
        <strain evidence="7">Hd-rR</strain>
    </source>
</reference>
<dbReference type="InterPro" id="IPR045219">
    <property type="entry name" value="PKAT"/>
</dbReference>
<proteinExistence type="predicted"/>
<evidence type="ECO:0000259" key="6">
    <source>
        <dbReference type="PROSITE" id="PS50093"/>
    </source>
</evidence>
<evidence type="ECO:0000256" key="1">
    <source>
        <dbReference type="ARBA" id="ARBA00022729"/>
    </source>
</evidence>
<accession>A0A3B3HGW6</accession>
<feature type="domain" description="PKD" evidence="6">
    <location>
        <begin position="78"/>
        <end position="124"/>
    </location>
</feature>
<dbReference type="InterPro" id="IPR035986">
    <property type="entry name" value="PKD_dom_sf"/>
</dbReference>
<dbReference type="Proteomes" id="UP000001038">
    <property type="component" value="Chromosome 19"/>
</dbReference>
<dbReference type="CDD" id="cd00146">
    <property type="entry name" value="PKD"/>
    <property type="match status" value="1"/>
</dbReference>
<dbReference type="GO" id="GO:0005886">
    <property type="term" value="C:plasma membrane"/>
    <property type="evidence" value="ECO:0000318"/>
    <property type="project" value="GO_Central"/>
</dbReference>
<keyword evidence="4" id="KW-0812">Transmembrane</keyword>
<name>A0A3B3HGW6_ORYLA</name>
<organism evidence="7 8">
    <name type="scientific">Oryzias latipes</name>
    <name type="common">Japanese rice fish</name>
    <name type="synonym">Japanese killifish</name>
    <dbReference type="NCBI Taxonomy" id="8090"/>
    <lineage>
        <taxon>Eukaryota</taxon>
        <taxon>Metazoa</taxon>
        <taxon>Chordata</taxon>
        <taxon>Craniata</taxon>
        <taxon>Vertebrata</taxon>
        <taxon>Euteleostomi</taxon>
        <taxon>Actinopterygii</taxon>
        <taxon>Neopterygii</taxon>
        <taxon>Teleostei</taxon>
        <taxon>Neoteleostei</taxon>
        <taxon>Acanthomorphata</taxon>
        <taxon>Ovalentaria</taxon>
        <taxon>Atherinomorphae</taxon>
        <taxon>Beloniformes</taxon>
        <taxon>Adrianichthyidae</taxon>
        <taxon>Oryziinae</taxon>
        <taxon>Oryzias</taxon>
    </lineage>
</organism>
<evidence type="ECO:0000256" key="3">
    <source>
        <dbReference type="SAM" id="MobiDB-lite"/>
    </source>
</evidence>
<feature type="compositionally biased region" description="Polar residues" evidence="3">
    <location>
        <begin position="302"/>
        <end position="311"/>
    </location>
</feature>
<sequence>MCDYRKLQGWMLVLLPAVVWAVSPMADLENIAGKLVFYQMEGNATYVRDSGELASDVPTETMFELYDPQRNFSKANFSYTWDLGNGKVIKGTKPVVRYHYSESGNYTLRLKLGANMTDAAEISVVYSRDVQVLDAVKNVKMKGPSDYAVSQDASLAFHVDGSPPMWVCWRFLTNCAPDSSEGCTLTMLYNSTLQLNHTFTTAGVQCLDMSVRNDVSKLQTSFSLYVRKNYNANLLFILSCAAVLVATFSFIVVIACRPHHQKGSQVASSSNAVFLKDQDAEEQSKIHLSVSAAEKGEREPLISQQGPQYST</sequence>
<dbReference type="FunFam" id="2.60.40.10:FF:002753">
    <property type="entry name" value="Transmembrane protein 130"/>
    <property type="match status" value="1"/>
</dbReference>
<dbReference type="SUPFAM" id="SSF49299">
    <property type="entry name" value="PKD domain"/>
    <property type="match status" value="1"/>
</dbReference>
<dbReference type="AlphaFoldDB" id="A0A3B3HGW6"/>
<reference evidence="7 8" key="1">
    <citation type="journal article" date="2007" name="Nature">
        <title>The medaka draft genome and insights into vertebrate genome evolution.</title>
        <authorList>
            <person name="Kasahara M."/>
            <person name="Naruse K."/>
            <person name="Sasaki S."/>
            <person name="Nakatani Y."/>
            <person name="Qu W."/>
            <person name="Ahsan B."/>
            <person name="Yamada T."/>
            <person name="Nagayasu Y."/>
            <person name="Doi K."/>
            <person name="Kasai Y."/>
            <person name="Jindo T."/>
            <person name="Kobayashi D."/>
            <person name="Shimada A."/>
            <person name="Toyoda A."/>
            <person name="Kuroki Y."/>
            <person name="Fujiyama A."/>
            <person name="Sasaki T."/>
            <person name="Shimizu A."/>
            <person name="Asakawa S."/>
            <person name="Shimizu N."/>
            <person name="Hashimoto S."/>
            <person name="Yang J."/>
            <person name="Lee Y."/>
            <person name="Matsushima K."/>
            <person name="Sugano S."/>
            <person name="Sakaizumi M."/>
            <person name="Narita T."/>
            <person name="Ohishi K."/>
            <person name="Haga S."/>
            <person name="Ohta F."/>
            <person name="Nomoto H."/>
            <person name="Nogata K."/>
            <person name="Morishita T."/>
            <person name="Endo T."/>
            <person name="Shin-I T."/>
            <person name="Takeda H."/>
            <person name="Morishita S."/>
            <person name="Kohara Y."/>
        </authorList>
    </citation>
    <scope>NUCLEOTIDE SEQUENCE [LARGE SCALE GENOMIC DNA]</scope>
    <source>
        <strain evidence="7 8">Hd-rR</strain>
    </source>
</reference>
<dbReference type="Bgee" id="ENSORLG00000003309">
    <property type="expression patterns" value="Expressed in sexually immature organism and 4 other cell types or tissues"/>
</dbReference>
<dbReference type="InterPro" id="IPR000601">
    <property type="entry name" value="PKD_dom"/>
</dbReference>
<dbReference type="STRING" id="8090.ENSORLP00000030529"/>
<evidence type="ECO:0000313" key="8">
    <source>
        <dbReference type="Proteomes" id="UP000001038"/>
    </source>
</evidence>
<dbReference type="GeneTree" id="ENSGT00950000183188"/>
<evidence type="ECO:0000256" key="5">
    <source>
        <dbReference type="SAM" id="SignalP"/>
    </source>
</evidence>
<evidence type="ECO:0000256" key="4">
    <source>
        <dbReference type="SAM" id="Phobius"/>
    </source>
</evidence>
<dbReference type="InParanoid" id="A0A3B3HGW6"/>
<reference evidence="7" key="3">
    <citation type="submission" date="2025-09" db="UniProtKB">
        <authorList>
            <consortium name="Ensembl"/>
        </authorList>
    </citation>
    <scope>IDENTIFICATION</scope>
    <source>
        <strain evidence="7">Hd-rR</strain>
    </source>
</reference>
<dbReference type="InterPro" id="IPR013783">
    <property type="entry name" value="Ig-like_fold"/>
</dbReference>
<dbReference type="Pfam" id="PF00801">
    <property type="entry name" value="PKD"/>
    <property type="match status" value="1"/>
</dbReference>
<feature type="region of interest" description="Disordered" evidence="3">
    <location>
        <begin position="289"/>
        <end position="311"/>
    </location>
</feature>
<dbReference type="Gene3D" id="2.60.40.10">
    <property type="entry name" value="Immunoglobulins"/>
    <property type="match status" value="1"/>
</dbReference>
<keyword evidence="2" id="KW-0325">Glycoprotein</keyword>
<evidence type="ECO:0000256" key="2">
    <source>
        <dbReference type="ARBA" id="ARBA00023180"/>
    </source>
</evidence>
<dbReference type="PROSITE" id="PS50093">
    <property type="entry name" value="PKD"/>
    <property type="match status" value="1"/>
</dbReference>
<keyword evidence="4" id="KW-1133">Transmembrane helix</keyword>
<dbReference type="Ensembl" id="ENSORLT00000035288.1">
    <property type="protein sequence ID" value="ENSORLP00000030529.1"/>
    <property type="gene ID" value="ENSORLG00000003309.2"/>
</dbReference>
<dbReference type="PANTHER" id="PTHR11861:SF10">
    <property type="entry name" value="TRANSMEMBRANE PROTEIN 130"/>
    <property type="match status" value="1"/>
</dbReference>
<feature type="transmembrane region" description="Helical" evidence="4">
    <location>
        <begin position="234"/>
        <end position="256"/>
    </location>
</feature>
<keyword evidence="4" id="KW-0472">Membrane</keyword>